<organism evidence="3 4">
    <name type="scientific">Arundinibacter roseus</name>
    <dbReference type="NCBI Taxonomy" id="2070510"/>
    <lineage>
        <taxon>Bacteria</taxon>
        <taxon>Pseudomonadati</taxon>
        <taxon>Bacteroidota</taxon>
        <taxon>Cytophagia</taxon>
        <taxon>Cytophagales</taxon>
        <taxon>Spirosomataceae</taxon>
        <taxon>Arundinibacter</taxon>
    </lineage>
</organism>
<gene>
    <name evidence="3" type="ORF">EZE20_17815</name>
</gene>
<accession>A0A4R4K9A2</accession>
<dbReference type="InterPro" id="IPR019545">
    <property type="entry name" value="DM13_domain"/>
</dbReference>
<dbReference type="OrthoDB" id="155521at2"/>
<sequence length="159" mass="17471">MRKVLVNSLLVFALLILYSCKNKELTPVNNVDITPGSNAIGTAGTPFDSSTQTLVSQGDFKNGGRYSTSGSAKLYKKGTTYTLVFEAFKTDQGPDLRVYLSEDTGARNFIELVELKNSGNFYLTLPNNAKVDERMFVLVWCKRFSALFGSAELKASGQM</sequence>
<dbReference type="AlphaFoldDB" id="A0A4R4K9A2"/>
<keyword evidence="4" id="KW-1185">Reference proteome</keyword>
<comment type="caution">
    <text evidence="3">The sequence shown here is derived from an EMBL/GenBank/DDBJ whole genome shotgun (WGS) entry which is preliminary data.</text>
</comment>
<evidence type="ECO:0000256" key="1">
    <source>
        <dbReference type="SAM" id="SignalP"/>
    </source>
</evidence>
<dbReference type="Proteomes" id="UP000295706">
    <property type="component" value="Unassembled WGS sequence"/>
</dbReference>
<evidence type="ECO:0000259" key="2">
    <source>
        <dbReference type="PROSITE" id="PS51549"/>
    </source>
</evidence>
<keyword evidence="1" id="KW-0732">Signal</keyword>
<dbReference type="PROSITE" id="PS51549">
    <property type="entry name" value="DM13"/>
    <property type="match status" value="1"/>
</dbReference>
<feature type="domain" description="DM13" evidence="2">
    <location>
        <begin position="58"/>
        <end position="154"/>
    </location>
</feature>
<evidence type="ECO:0000313" key="3">
    <source>
        <dbReference type="EMBL" id="TDB62789.1"/>
    </source>
</evidence>
<protein>
    <recommendedName>
        <fullName evidence="2">DM13 domain-containing protein</fullName>
    </recommendedName>
</protein>
<feature type="signal peptide" evidence="1">
    <location>
        <begin position="1"/>
        <end position="22"/>
    </location>
</feature>
<dbReference type="PROSITE" id="PS51257">
    <property type="entry name" value="PROKAR_LIPOPROTEIN"/>
    <property type="match status" value="1"/>
</dbReference>
<name>A0A4R4K9A2_9BACT</name>
<reference evidence="3 4" key="1">
    <citation type="submission" date="2019-02" db="EMBL/GenBank/DDBJ databases">
        <title>Arundinibacter roseus gen. nov., sp. nov., a new member of the family Cytophagaceae.</title>
        <authorList>
            <person name="Szuroczki S."/>
            <person name="Khayer B."/>
            <person name="Sproer C."/>
            <person name="Toumi M."/>
            <person name="Szabo A."/>
            <person name="Felfoldi T."/>
            <person name="Schumann P."/>
            <person name="Toth E."/>
        </authorList>
    </citation>
    <scope>NUCLEOTIDE SEQUENCE [LARGE SCALE GENOMIC DNA]</scope>
    <source>
        <strain evidence="3 4">DMA-k-7a</strain>
    </source>
</reference>
<proteinExistence type="predicted"/>
<dbReference type="Pfam" id="PF10517">
    <property type="entry name" value="DM13"/>
    <property type="match status" value="1"/>
</dbReference>
<evidence type="ECO:0000313" key="4">
    <source>
        <dbReference type="Proteomes" id="UP000295706"/>
    </source>
</evidence>
<dbReference type="EMBL" id="SMJU01000011">
    <property type="protein sequence ID" value="TDB62789.1"/>
    <property type="molecule type" value="Genomic_DNA"/>
</dbReference>
<dbReference type="RefSeq" id="WP_132120157.1">
    <property type="nucleotide sequence ID" value="NZ_SMJU01000011.1"/>
</dbReference>
<feature type="chain" id="PRO_5021004401" description="DM13 domain-containing protein" evidence="1">
    <location>
        <begin position="23"/>
        <end position="159"/>
    </location>
</feature>